<dbReference type="RefSeq" id="WP_238231115.1">
    <property type="nucleotide sequence ID" value="NZ_BPQO01000022.1"/>
</dbReference>
<comment type="caution">
    <text evidence="3">The sequence shown here is derived from an EMBL/GenBank/DDBJ whole genome shotgun (WGS) entry which is preliminary data.</text>
</comment>
<feature type="domain" description="NERD" evidence="2">
    <location>
        <begin position="55"/>
        <end position="168"/>
    </location>
</feature>
<protein>
    <recommendedName>
        <fullName evidence="2">NERD domain-containing protein</fullName>
    </recommendedName>
</protein>
<reference evidence="3" key="2">
    <citation type="submission" date="2021-08" db="EMBL/GenBank/DDBJ databases">
        <authorList>
            <person name="Tani A."/>
            <person name="Ola A."/>
            <person name="Ogura Y."/>
            <person name="Katsura K."/>
            <person name="Hayashi T."/>
        </authorList>
    </citation>
    <scope>NUCLEOTIDE SEQUENCE</scope>
    <source>
        <strain evidence="3">DSM 16372</strain>
    </source>
</reference>
<reference evidence="3" key="1">
    <citation type="journal article" date="2016" name="Front. Microbiol.">
        <title>Genome Sequence of the Piezophilic, Mesophilic Sulfate-Reducing Bacterium Desulfovibrio indicus J2T.</title>
        <authorList>
            <person name="Cao J."/>
            <person name="Maignien L."/>
            <person name="Shao Z."/>
            <person name="Alain K."/>
            <person name="Jebbar M."/>
        </authorList>
    </citation>
    <scope>NUCLEOTIDE SEQUENCE</scope>
    <source>
        <strain evidence="3">DSM 16372</strain>
    </source>
</reference>
<sequence length="262" mass="27096">MNLFDSLPGLLSSATAVDGTLVGSSLLVASGLLAASSAGLFWTLRTIGGLPPGARDIAARMAAKAEIGRVATTSLHDLRIRTPLEVLTIDHLVKTGGGAVVAGSVRLDGEVNGGARDPIWHVRRGRETLTIPNPMHQVAQRVHAIRQASQGALPIVGLVFYAGQAKFANGAPEGVVPIARAGAKLSEIAVGMPAAADRGKAWTLLCDRLLRPRVEQPAWRAPAPSASVVRLDTNRRTASAARRPAGPGGTVFAFPGSAPTRG</sequence>
<proteinExistence type="predicted"/>
<organism evidence="3 4">
    <name type="scientific">Methylobacterium hispanicum</name>
    <dbReference type="NCBI Taxonomy" id="270350"/>
    <lineage>
        <taxon>Bacteria</taxon>
        <taxon>Pseudomonadati</taxon>
        <taxon>Pseudomonadota</taxon>
        <taxon>Alphaproteobacteria</taxon>
        <taxon>Hyphomicrobiales</taxon>
        <taxon>Methylobacteriaceae</taxon>
        <taxon>Methylobacterium</taxon>
    </lineage>
</organism>
<evidence type="ECO:0000313" key="3">
    <source>
        <dbReference type="EMBL" id="GJD90932.1"/>
    </source>
</evidence>
<gene>
    <name evidence="3" type="ORF">BHAOGJBA_4476</name>
</gene>
<keyword evidence="4" id="KW-1185">Reference proteome</keyword>
<dbReference type="PROSITE" id="PS50965">
    <property type="entry name" value="NERD"/>
    <property type="match status" value="1"/>
</dbReference>
<dbReference type="AlphaFoldDB" id="A0AAV4ZRV4"/>
<dbReference type="Pfam" id="PF08378">
    <property type="entry name" value="NERD"/>
    <property type="match status" value="1"/>
</dbReference>
<evidence type="ECO:0000256" key="1">
    <source>
        <dbReference type="SAM" id="MobiDB-lite"/>
    </source>
</evidence>
<accession>A0AAV4ZRV4</accession>
<dbReference type="Proteomes" id="UP001055247">
    <property type="component" value="Unassembled WGS sequence"/>
</dbReference>
<dbReference type="EMBL" id="BPQO01000022">
    <property type="protein sequence ID" value="GJD90932.1"/>
    <property type="molecule type" value="Genomic_DNA"/>
</dbReference>
<evidence type="ECO:0000313" key="4">
    <source>
        <dbReference type="Proteomes" id="UP001055247"/>
    </source>
</evidence>
<feature type="region of interest" description="Disordered" evidence="1">
    <location>
        <begin position="238"/>
        <end position="262"/>
    </location>
</feature>
<dbReference type="InterPro" id="IPR011528">
    <property type="entry name" value="NERD"/>
</dbReference>
<evidence type="ECO:0000259" key="2">
    <source>
        <dbReference type="PROSITE" id="PS50965"/>
    </source>
</evidence>
<name>A0AAV4ZRV4_9HYPH</name>